<dbReference type="Proteomes" id="UP000600918">
    <property type="component" value="Unassembled WGS sequence"/>
</dbReference>
<evidence type="ECO:0000256" key="1">
    <source>
        <dbReference type="SAM" id="MobiDB-lite"/>
    </source>
</evidence>
<sequence length="95" mass="10594">MKLSSSFLSVQEKKRGSKTGVKPCASSLESNVTEQVVGPGILQLKRNLNHWPLVCPILLQTYLEYLCAKKKPGRREDENEDDGKRSTQTSTASEE</sequence>
<accession>A0A834KML4</accession>
<comment type="caution">
    <text evidence="2">The sequence shown here is derived from an EMBL/GenBank/DDBJ whole genome shotgun (WGS) entry which is preliminary data.</text>
</comment>
<organism evidence="2 3">
    <name type="scientific">Vespula pensylvanica</name>
    <name type="common">Western yellow jacket</name>
    <name type="synonym">Wasp</name>
    <dbReference type="NCBI Taxonomy" id="30213"/>
    <lineage>
        <taxon>Eukaryota</taxon>
        <taxon>Metazoa</taxon>
        <taxon>Ecdysozoa</taxon>
        <taxon>Arthropoda</taxon>
        <taxon>Hexapoda</taxon>
        <taxon>Insecta</taxon>
        <taxon>Pterygota</taxon>
        <taxon>Neoptera</taxon>
        <taxon>Endopterygota</taxon>
        <taxon>Hymenoptera</taxon>
        <taxon>Apocrita</taxon>
        <taxon>Aculeata</taxon>
        <taxon>Vespoidea</taxon>
        <taxon>Vespidae</taxon>
        <taxon>Vespinae</taxon>
        <taxon>Vespula</taxon>
    </lineage>
</organism>
<feature type="region of interest" description="Disordered" evidence="1">
    <location>
        <begin position="1"/>
        <end position="29"/>
    </location>
</feature>
<feature type="region of interest" description="Disordered" evidence="1">
    <location>
        <begin position="71"/>
        <end position="95"/>
    </location>
</feature>
<reference evidence="2" key="1">
    <citation type="journal article" date="2020" name="G3 (Bethesda)">
        <title>High-Quality Assemblies for Three Invasive Social Wasps from the &lt;i&gt;Vespula&lt;/i&gt; Genus.</title>
        <authorList>
            <person name="Harrop T.W.R."/>
            <person name="Guhlin J."/>
            <person name="McLaughlin G.M."/>
            <person name="Permina E."/>
            <person name="Stockwell P."/>
            <person name="Gilligan J."/>
            <person name="Le Lec M.F."/>
            <person name="Gruber M.A.M."/>
            <person name="Quinn O."/>
            <person name="Lovegrove M."/>
            <person name="Duncan E.J."/>
            <person name="Remnant E.J."/>
            <person name="Van Eeckhoven J."/>
            <person name="Graham B."/>
            <person name="Knapp R.A."/>
            <person name="Langford K.W."/>
            <person name="Kronenberg Z."/>
            <person name="Press M.O."/>
            <person name="Eacker S.M."/>
            <person name="Wilson-Rankin E.E."/>
            <person name="Purcell J."/>
            <person name="Lester P.J."/>
            <person name="Dearden P.K."/>
        </authorList>
    </citation>
    <scope>NUCLEOTIDE SEQUENCE</scope>
    <source>
        <strain evidence="2">Volc-1</strain>
    </source>
</reference>
<proteinExistence type="predicted"/>
<name>A0A834KML4_VESPE</name>
<keyword evidence="3" id="KW-1185">Reference proteome</keyword>
<evidence type="ECO:0000313" key="2">
    <source>
        <dbReference type="EMBL" id="KAF7410709.1"/>
    </source>
</evidence>
<gene>
    <name evidence="2" type="ORF">H0235_013316</name>
</gene>
<feature type="compositionally biased region" description="Basic and acidic residues" evidence="1">
    <location>
        <begin position="74"/>
        <end position="85"/>
    </location>
</feature>
<dbReference type="EMBL" id="JACSDY010000013">
    <property type="protein sequence ID" value="KAF7410709.1"/>
    <property type="molecule type" value="Genomic_DNA"/>
</dbReference>
<protein>
    <submittedName>
        <fullName evidence="2">Uncharacterized protein</fullName>
    </submittedName>
</protein>
<evidence type="ECO:0000313" key="3">
    <source>
        <dbReference type="Proteomes" id="UP000600918"/>
    </source>
</evidence>
<dbReference type="AlphaFoldDB" id="A0A834KML4"/>
<feature type="compositionally biased region" description="Polar residues" evidence="1">
    <location>
        <begin position="86"/>
        <end position="95"/>
    </location>
</feature>